<evidence type="ECO:0000256" key="8">
    <source>
        <dbReference type="ARBA" id="ARBA00032554"/>
    </source>
</evidence>
<dbReference type="Gene3D" id="3.30.70.890">
    <property type="entry name" value="GHMP kinase, C-terminal domain"/>
    <property type="match status" value="1"/>
</dbReference>
<keyword evidence="4 9" id="KW-0808">Transferase</keyword>
<keyword evidence="6 9" id="KW-0418">Kinase</keyword>
<name>A0AAE3UI22_9BACT</name>
<accession>A0AAE3UI22</accession>
<dbReference type="PANTHER" id="PTHR43527">
    <property type="entry name" value="4-DIPHOSPHOCYTIDYL-2-C-METHYL-D-ERYTHRITOL KINASE, CHLOROPLASTIC"/>
    <property type="match status" value="1"/>
</dbReference>
<keyword evidence="13" id="KW-1185">Reference proteome</keyword>
<keyword evidence="5 9" id="KW-0547">Nucleotide-binding</keyword>
<reference evidence="12" key="1">
    <citation type="submission" date="2023-05" db="EMBL/GenBank/DDBJ databases">
        <authorList>
            <person name="Zhang X."/>
        </authorList>
    </citation>
    <scope>NUCLEOTIDE SEQUENCE</scope>
    <source>
        <strain evidence="12">BD1B2-1</strain>
    </source>
</reference>
<dbReference type="PANTHER" id="PTHR43527:SF2">
    <property type="entry name" value="4-DIPHOSPHOCYTIDYL-2-C-METHYL-D-ERYTHRITOL KINASE, CHLOROPLASTIC"/>
    <property type="match status" value="1"/>
</dbReference>
<comment type="catalytic activity">
    <reaction evidence="9">
        <text>4-CDP-2-C-methyl-D-erythritol + ATP = 4-CDP-2-C-methyl-D-erythritol 2-phosphate + ADP + H(+)</text>
        <dbReference type="Rhea" id="RHEA:18437"/>
        <dbReference type="ChEBI" id="CHEBI:15378"/>
        <dbReference type="ChEBI" id="CHEBI:30616"/>
        <dbReference type="ChEBI" id="CHEBI:57823"/>
        <dbReference type="ChEBI" id="CHEBI:57919"/>
        <dbReference type="ChEBI" id="CHEBI:456216"/>
        <dbReference type="EC" id="2.7.1.148"/>
    </reaction>
</comment>
<proteinExistence type="inferred from homology"/>
<dbReference type="RefSeq" id="WP_314515032.1">
    <property type="nucleotide sequence ID" value="NZ_JASJOU010000010.1"/>
</dbReference>
<dbReference type="InterPro" id="IPR006204">
    <property type="entry name" value="GHMP_kinase_N_dom"/>
</dbReference>
<dbReference type="InterPro" id="IPR004424">
    <property type="entry name" value="IspE"/>
</dbReference>
<dbReference type="SUPFAM" id="SSF54211">
    <property type="entry name" value="Ribosomal protein S5 domain 2-like"/>
    <property type="match status" value="1"/>
</dbReference>
<dbReference type="InterPro" id="IPR036554">
    <property type="entry name" value="GHMP_kinase_C_sf"/>
</dbReference>
<gene>
    <name evidence="9 12" type="primary">ispE</name>
    <name evidence="12" type="ORF">QNI22_25825</name>
</gene>
<evidence type="ECO:0000256" key="4">
    <source>
        <dbReference type="ARBA" id="ARBA00022679"/>
    </source>
</evidence>
<keyword evidence="9" id="KW-0414">Isoprene biosynthesis</keyword>
<dbReference type="InterPro" id="IPR013750">
    <property type="entry name" value="GHMP_kinase_C_dom"/>
</dbReference>
<dbReference type="GO" id="GO:0050515">
    <property type="term" value="F:4-(cytidine 5'-diphospho)-2-C-methyl-D-erythritol kinase activity"/>
    <property type="evidence" value="ECO:0007669"/>
    <property type="project" value="UniProtKB-UniRule"/>
</dbReference>
<dbReference type="HAMAP" id="MF_00061">
    <property type="entry name" value="IspE"/>
    <property type="match status" value="1"/>
</dbReference>
<dbReference type="SUPFAM" id="SSF55060">
    <property type="entry name" value="GHMP Kinase, C-terminal domain"/>
    <property type="match status" value="1"/>
</dbReference>
<dbReference type="GO" id="GO:0016114">
    <property type="term" value="P:terpenoid biosynthetic process"/>
    <property type="evidence" value="ECO:0007669"/>
    <property type="project" value="UniProtKB-UniRule"/>
</dbReference>
<dbReference type="Pfam" id="PF08544">
    <property type="entry name" value="GHMP_kinases_C"/>
    <property type="match status" value="1"/>
</dbReference>
<dbReference type="PIRSF" id="PIRSF010376">
    <property type="entry name" value="IspE"/>
    <property type="match status" value="1"/>
</dbReference>
<feature type="domain" description="GHMP kinase C-terminal" evidence="11">
    <location>
        <begin position="207"/>
        <end position="257"/>
    </location>
</feature>
<comment type="caution">
    <text evidence="12">The sequence shown here is derived from an EMBL/GenBank/DDBJ whole genome shotgun (WGS) entry which is preliminary data.</text>
</comment>
<feature type="domain" description="GHMP kinase N-terminal" evidence="10">
    <location>
        <begin position="63"/>
        <end position="136"/>
    </location>
</feature>
<dbReference type="EMBL" id="JASJOU010000010">
    <property type="protein sequence ID" value="MDJ1504107.1"/>
    <property type="molecule type" value="Genomic_DNA"/>
</dbReference>
<evidence type="ECO:0000256" key="6">
    <source>
        <dbReference type="ARBA" id="ARBA00022777"/>
    </source>
</evidence>
<dbReference type="GO" id="GO:0005524">
    <property type="term" value="F:ATP binding"/>
    <property type="evidence" value="ECO:0007669"/>
    <property type="project" value="UniProtKB-UniRule"/>
</dbReference>
<keyword evidence="7 9" id="KW-0067">ATP-binding</keyword>
<dbReference type="GO" id="GO:0019288">
    <property type="term" value="P:isopentenyl diphosphate biosynthetic process, methylerythritol 4-phosphate pathway"/>
    <property type="evidence" value="ECO:0007669"/>
    <property type="project" value="UniProtKB-UniRule"/>
</dbReference>
<protein>
    <recommendedName>
        <fullName evidence="3 9">4-diphosphocytidyl-2-C-methyl-D-erythritol kinase</fullName>
        <shortName evidence="9">CMK</shortName>
        <ecNumber evidence="2 9">2.7.1.148</ecNumber>
    </recommendedName>
    <alternativeName>
        <fullName evidence="8 9">4-(cytidine-5'-diphospho)-2-C-methyl-D-erythritol kinase</fullName>
    </alternativeName>
</protein>
<evidence type="ECO:0000259" key="11">
    <source>
        <dbReference type="Pfam" id="PF08544"/>
    </source>
</evidence>
<evidence type="ECO:0000259" key="10">
    <source>
        <dbReference type="Pfam" id="PF00288"/>
    </source>
</evidence>
<dbReference type="Pfam" id="PF00288">
    <property type="entry name" value="GHMP_kinases_N"/>
    <property type="match status" value="1"/>
</dbReference>
<evidence type="ECO:0000256" key="5">
    <source>
        <dbReference type="ARBA" id="ARBA00022741"/>
    </source>
</evidence>
<comment type="similarity">
    <text evidence="1 9">Belongs to the GHMP kinase family. IspE subfamily.</text>
</comment>
<evidence type="ECO:0000313" key="12">
    <source>
        <dbReference type="EMBL" id="MDJ1504107.1"/>
    </source>
</evidence>
<sequence length="271" mass="30144">MLSFPNAKINLGLHITEKRPDGYHNLESCFYSVGWTDVLEIIESDKLTFTSSGISIPGNPDSNLCLKAYNALKKDFDLPSVHIHLHKVIPIGAGLGGGSADAAFTIKLLNEKFNLKLSPSQMEDYIRPIGSDCAFFIQNYPRYCYNKGDQFEDISVSIKGYYIILVYPAIHVSTGEAYAGIKPQKPVIPLKEVLEQPVSSWKDTLVNDFEDGVFARYPVLATLKQTLYDKGALYATMSGSGSTVFGIFEKEISVEEIFPSEYLVWSGFLQQ</sequence>
<dbReference type="InterPro" id="IPR014721">
    <property type="entry name" value="Ribsml_uS5_D2-typ_fold_subgr"/>
</dbReference>
<evidence type="ECO:0000256" key="3">
    <source>
        <dbReference type="ARBA" id="ARBA00017473"/>
    </source>
</evidence>
<dbReference type="InterPro" id="IPR020568">
    <property type="entry name" value="Ribosomal_Su5_D2-typ_SF"/>
</dbReference>
<dbReference type="NCBIfam" id="TIGR00154">
    <property type="entry name" value="ispE"/>
    <property type="match status" value="1"/>
</dbReference>
<evidence type="ECO:0000256" key="1">
    <source>
        <dbReference type="ARBA" id="ARBA00009684"/>
    </source>
</evidence>
<dbReference type="Proteomes" id="UP001232063">
    <property type="component" value="Unassembled WGS sequence"/>
</dbReference>
<feature type="binding site" evidence="9">
    <location>
        <begin position="90"/>
        <end position="100"/>
    </location>
    <ligand>
        <name>ATP</name>
        <dbReference type="ChEBI" id="CHEBI:30616"/>
    </ligand>
</feature>
<evidence type="ECO:0000313" key="13">
    <source>
        <dbReference type="Proteomes" id="UP001232063"/>
    </source>
</evidence>
<comment type="function">
    <text evidence="9">Catalyzes the phosphorylation of the position 2 hydroxy group of 4-diphosphocytidyl-2C-methyl-D-erythritol.</text>
</comment>
<evidence type="ECO:0000256" key="7">
    <source>
        <dbReference type="ARBA" id="ARBA00022840"/>
    </source>
</evidence>
<dbReference type="AlphaFoldDB" id="A0AAE3UI22"/>
<evidence type="ECO:0000256" key="9">
    <source>
        <dbReference type="HAMAP-Rule" id="MF_00061"/>
    </source>
</evidence>
<feature type="active site" evidence="9">
    <location>
        <position position="132"/>
    </location>
</feature>
<comment type="pathway">
    <text evidence="9">Isoprenoid biosynthesis; isopentenyl diphosphate biosynthesis via DXP pathway; isopentenyl diphosphate from 1-deoxy-D-xylulose 5-phosphate: step 3/6.</text>
</comment>
<dbReference type="EC" id="2.7.1.148" evidence="2 9"/>
<evidence type="ECO:0000256" key="2">
    <source>
        <dbReference type="ARBA" id="ARBA00012052"/>
    </source>
</evidence>
<feature type="active site" evidence="9">
    <location>
        <position position="8"/>
    </location>
</feature>
<dbReference type="Gene3D" id="3.30.230.10">
    <property type="match status" value="1"/>
</dbReference>
<organism evidence="12 13">
    <name type="scientific">Xanthocytophaga agilis</name>
    <dbReference type="NCBI Taxonomy" id="3048010"/>
    <lineage>
        <taxon>Bacteria</taxon>
        <taxon>Pseudomonadati</taxon>
        <taxon>Bacteroidota</taxon>
        <taxon>Cytophagia</taxon>
        <taxon>Cytophagales</taxon>
        <taxon>Rhodocytophagaceae</taxon>
        <taxon>Xanthocytophaga</taxon>
    </lineage>
</organism>